<reference evidence="4" key="1">
    <citation type="submission" date="2022-04" db="EMBL/GenBank/DDBJ databases">
        <title>Whole genome sequence of Sphaerotilus sp. FB-5.</title>
        <authorList>
            <person name="Takeda M."/>
            <person name="Narihara S."/>
            <person name="Akimoto M."/>
            <person name="Akimoto R."/>
            <person name="Nishiyashiki S."/>
            <person name="Murakami T."/>
        </authorList>
    </citation>
    <scope>NUCLEOTIDE SEQUENCE</scope>
    <source>
        <strain evidence="4">FB-5</strain>
    </source>
</reference>
<sequence length="1126" mass="122491">MADAERRIHLKLLAAPRLELPGGAAQRLAPKDAALLALLALDGATQRSHAAALLWPLVDTDTARSNLRQRLFRLRRGAGLDLVTPGELLQLTPAAAHDLGDPVPCLEADPQALVGELLGGMNFDAEEALAEWLARARQRWAQQRADALARLADAAEAHEQVATALRWAERLAADEPLQEHATRRLMRLHYRRGDRSAAVAAYERLKAALDRALGETPSEETRRLAALIDAGDATLPVAHPPTPVSILRPPRLVGREAILDALVAARMEGRIAVLRGDAGMGKSRVLQAFAAASPDVVMVTIGVADEHLPWAGLTRLIAALLAWRSRATGTGASDAVLPVWVGQEFARLLPDAPGAGVAADAVSARPVGAIQAVRLMRAVEQLLGTVGPVTVCIDDLHRADEVSAQVLPALCEVPGPSWVLALRPEPCPAAIRLWWAQASPGRLVFLDLAPLTLAQVRTLLGSLDLPARLSEAALAPALHAHVQGHPMHLLETLQALLRSPARHGPPGGAAMLPVPVGLVRLVDERVAALTAAALRLARLAALAQEDLTIDLAAQVLGCHPLDLVEALAELESQHVLHELRFVHDLVAEAVRRGVPETIRRWLHRALGEALPETASPVQTARRAAHREAGGDTVQAARDYARAADLARRLGRLADECRWWAQAADLAIASAQTRWAGDLLERLVIVTRETGTPAEAAAVAERLLALADNDRHRAIAHKEIGVCHMYASRFEPALQELAVAAEFARAAGDEHQVQHATYMSIVAGAQVHGVRQAADRLEALRPWAEQLAEADLRHAWYADLAILLDQSDRRQRAGGLFERVIEYFDHHQDGANACDVRMMFGRSRALLGHLDEAEALLAASVQGRRELGGPGHGVDLLNLARVQCEQGRFGSVLSVLGDETLNRYAAATVTGASMRQVLVRTYHHLGQPHRACQTLPELPDDAPFYQRALQAWLYALWAEGSVARQQLLDQALACFAVCDLPFARMPIEFDRLARQEGEDALHRCQVLVPECEQREMPAVAQFGRLRWAEMLMRRDRLAQAREVLCQALDTLADVRPVGVYLPEFHDLGLQLARRLDDPSLANRCVDEARRWILEHALPDIPAAFRSSFLHANPVNVRLLNPGSVTPR</sequence>
<dbReference type="InterPro" id="IPR051677">
    <property type="entry name" value="AfsR-DnrI-RedD_regulator"/>
</dbReference>
<accession>A0ABN6PQN3</accession>
<feature type="domain" description="Bacterial transcriptional activator" evidence="3">
    <location>
        <begin position="80"/>
        <end position="227"/>
    </location>
</feature>
<keyword evidence="5" id="KW-1185">Reference proteome</keyword>
<evidence type="ECO:0000256" key="2">
    <source>
        <dbReference type="ARBA" id="ARBA00023163"/>
    </source>
</evidence>
<dbReference type="SMART" id="SM01043">
    <property type="entry name" value="BTAD"/>
    <property type="match status" value="1"/>
</dbReference>
<name>A0ABN6PQN3_9BURK</name>
<dbReference type="InterPro" id="IPR027417">
    <property type="entry name" value="P-loop_NTPase"/>
</dbReference>
<dbReference type="Proteomes" id="UP001057498">
    <property type="component" value="Chromosome"/>
</dbReference>
<organism evidence="4 5">
    <name type="scientific">Sphaerotilus microaerophilus</name>
    <dbReference type="NCBI Taxonomy" id="2914710"/>
    <lineage>
        <taxon>Bacteria</taxon>
        <taxon>Pseudomonadati</taxon>
        <taxon>Pseudomonadota</taxon>
        <taxon>Betaproteobacteria</taxon>
        <taxon>Burkholderiales</taxon>
        <taxon>Sphaerotilaceae</taxon>
        <taxon>Sphaerotilus</taxon>
    </lineage>
</organism>
<dbReference type="Pfam" id="PF03704">
    <property type="entry name" value="BTAD"/>
    <property type="match status" value="1"/>
</dbReference>
<evidence type="ECO:0000313" key="5">
    <source>
        <dbReference type="Proteomes" id="UP001057498"/>
    </source>
</evidence>
<dbReference type="Gene3D" id="1.25.40.10">
    <property type="entry name" value="Tetratricopeptide repeat domain"/>
    <property type="match status" value="2"/>
</dbReference>
<evidence type="ECO:0000256" key="1">
    <source>
        <dbReference type="ARBA" id="ARBA00023015"/>
    </source>
</evidence>
<dbReference type="Pfam" id="PF13191">
    <property type="entry name" value="AAA_16"/>
    <property type="match status" value="1"/>
</dbReference>
<dbReference type="InterPro" id="IPR011990">
    <property type="entry name" value="TPR-like_helical_dom_sf"/>
</dbReference>
<gene>
    <name evidence="4" type="ORF">CATMQ487_44640</name>
</gene>
<dbReference type="InterPro" id="IPR041664">
    <property type="entry name" value="AAA_16"/>
</dbReference>
<dbReference type="PANTHER" id="PTHR35807">
    <property type="entry name" value="TRANSCRIPTIONAL REGULATOR REDD-RELATED"/>
    <property type="match status" value="1"/>
</dbReference>
<dbReference type="PANTHER" id="PTHR35807:SF1">
    <property type="entry name" value="TRANSCRIPTIONAL REGULATOR REDD"/>
    <property type="match status" value="1"/>
</dbReference>
<keyword evidence="1" id="KW-0805">Transcription regulation</keyword>
<dbReference type="EMBL" id="AP025730">
    <property type="protein sequence ID" value="BDI07494.1"/>
    <property type="molecule type" value="Genomic_DNA"/>
</dbReference>
<evidence type="ECO:0000313" key="4">
    <source>
        <dbReference type="EMBL" id="BDI07494.1"/>
    </source>
</evidence>
<evidence type="ECO:0000259" key="3">
    <source>
        <dbReference type="SMART" id="SM01043"/>
    </source>
</evidence>
<dbReference type="SUPFAM" id="SSF48452">
    <property type="entry name" value="TPR-like"/>
    <property type="match status" value="2"/>
</dbReference>
<keyword evidence="2" id="KW-0804">Transcription</keyword>
<dbReference type="InterPro" id="IPR005158">
    <property type="entry name" value="BTAD"/>
</dbReference>
<proteinExistence type="predicted"/>
<dbReference type="SUPFAM" id="SSF52540">
    <property type="entry name" value="P-loop containing nucleoside triphosphate hydrolases"/>
    <property type="match status" value="1"/>
</dbReference>
<protein>
    <recommendedName>
        <fullName evidence="3">Bacterial transcriptional activator domain-containing protein</fullName>
    </recommendedName>
</protein>
<dbReference type="RefSeq" id="WP_251970678.1">
    <property type="nucleotide sequence ID" value="NZ_AP025730.1"/>
</dbReference>